<dbReference type="EMBL" id="BARU01024887">
    <property type="protein sequence ID" value="GAH54460.1"/>
    <property type="molecule type" value="Genomic_DNA"/>
</dbReference>
<organism evidence="1">
    <name type="scientific">marine sediment metagenome</name>
    <dbReference type="NCBI Taxonomy" id="412755"/>
    <lineage>
        <taxon>unclassified sequences</taxon>
        <taxon>metagenomes</taxon>
        <taxon>ecological metagenomes</taxon>
    </lineage>
</organism>
<evidence type="ECO:0000313" key="1">
    <source>
        <dbReference type="EMBL" id="GAH54460.1"/>
    </source>
</evidence>
<comment type="caution">
    <text evidence="1">The sequence shown here is derived from an EMBL/GenBank/DDBJ whole genome shotgun (WGS) entry which is preliminary data.</text>
</comment>
<gene>
    <name evidence="1" type="ORF">S03H2_40168</name>
</gene>
<dbReference type="AlphaFoldDB" id="X1HBP9"/>
<name>X1HBP9_9ZZZZ</name>
<accession>X1HBP9</accession>
<sequence length="80" mass="8924">MALYAVDESTRYAASLIRVDTDDPIGARVGYQGACFDIIDKEIVGIVFPPLDRDILRVVVTRKDYLQPIIRKETALDIGV</sequence>
<reference evidence="1" key="1">
    <citation type="journal article" date="2014" name="Front. Microbiol.">
        <title>High frequency of phylogenetically diverse reductive dehalogenase-homologous genes in deep subseafloor sedimentary metagenomes.</title>
        <authorList>
            <person name="Kawai M."/>
            <person name="Futagami T."/>
            <person name="Toyoda A."/>
            <person name="Takaki Y."/>
            <person name="Nishi S."/>
            <person name="Hori S."/>
            <person name="Arai W."/>
            <person name="Tsubouchi T."/>
            <person name="Morono Y."/>
            <person name="Uchiyama I."/>
            <person name="Ito T."/>
            <person name="Fujiyama A."/>
            <person name="Inagaki F."/>
            <person name="Takami H."/>
        </authorList>
    </citation>
    <scope>NUCLEOTIDE SEQUENCE</scope>
    <source>
        <strain evidence="1">Expedition CK06-06</strain>
    </source>
</reference>
<protein>
    <submittedName>
        <fullName evidence="1">Uncharacterized protein</fullName>
    </submittedName>
</protein>
<proteinExistence type="predicted"/>